<name>A0A2P2NCL4_RHIMU</name>
<dbReference type="AlphaFoldDB" id="A0A2P2NCL4"/>
<organism evidence="1">
    <name type="scientific">Rhizophora mucronata</name>
    <name type="common">Asiatic mangrove</name>
    <dbReference type="NCBI Taxonomy" id="61149"/>
    <lineage>
        <taxon>Eukaryota</taxon>
        <taxon>Viridiplantae</taxon>
        <taxon>Streptophyta</taxon>
        <taxon>Embryophyta</taxon>
        <taxon>Tracheophyta</taxon>
        <taxon>Spermatophyta</taxon>
        <taxon>Magnoliopsida</taxon>
        <taxon>eudicotyledons</taxon>
        <taxon>Gunneridae</taxon>
        <taxon>Pentapetalae</taxon>
        <taxon>rosids</taxon>
        <taxon>fabids</taxon>
        <taxon>Malpighiales</taxon>
        <taxon>Rhizophoraceae</taxon>
        <taxon>Rhizophora</taxon>
    </lineage>
</organism>
<reference evidence="1" key="1">
    <citation type="submission" date="2018-02" db="EMBL/GenBank/DDBJ databases">
        <title>Rhizophora mucronata_Transcriptome.</title>
        <authorList>
            <person name="Meera S.P."/>
            <person name="Sreeshan A."/>
            <person name="Augustine A."/>
        </authorList>
    </citation>
    <scope>NUCLEOTIDE SEQUENCE</scope>
    <source>
        <tissue evidence="1">Leaf</tissue>
    </source>
</reference>
<accession>A0A2P2NCL4</accession>
<sequence length="32" mass="3744">MHSILGAALFHWKVEDRTFAWIPMEPWSSKDG</sequence>
<protein>
    <submittedName>
        <fullName evidence="1">Uncharacterized protein</fullName>
    </submittedName>
</protein>
<evidence type="ECO:0000313" key="1">
    <source>
        <dbReference type="EMBL" id="MBX40228.1"/>
    </source>
</evidence>
<proteinExistence type="predicted"/>
<dbReference type="EMBL" id="GGEC01059744">
    <property type="protein sequence ID" value="MBX40228.1"/>
    <property type="molecule type" value="Transcribed_RNA"/>
</dbReference>